<dbReference type="InterPro" id="IPR003690">
    <property type="entry name" value="MTERF"/>
</dbReference>
<dbReference type="PANTHER" id="PTHR13068">
    <property type="entry name" value="CGI-12 PROTEIN-RELATED"/>
    <property type="match status" value="1"/>
</dbReference>
<keyword evidence="4" id="KW-0805">Transcription regulation</keyword>
<comment type="similarity">
    <text evidence="2">Belongs to the mTERF family.</text>
</comment>
<dbReference type="Proteomes" id="UP001381693">
    <property type="component" value="Unassembled WGS sequence"/>
</dbReference>
<dbReference type="EMBL" id="JAXCGZ010015503">
    <property type="protein sequence ID" value="KAK7070174.1"/>
    <property type="molecule type" value="Genomic_DNA"/>
</dbReference>
<protein>
    <recommendedName>
        <fullName evidence="7">Transcription termination factor 3, mitochondrial</fullName>
    </recommendedName>
</protein>
<evidence type="ECO:0000256" key="4">
    <source>
        <dbReference type="ARBA" id="ARBA00023015"/>
    </source>
</evidence>
<dbReference type="AlphaFoldDB" id="A0AAN8X168"/>
<sequence>MAWRKGLLHLRSPLLCTIYNTPRRACSQLVTQDECYQKLETENKILPSKPKTNVFALSHPEEIDNVAPELRPSFNFAAYVNQSHTLQEMVRLGVDLTRWDKRLKDSSYILTQDFNEDLKQHIMFLHDSGVGSDDLGPWLSKNPLIFKEDLKDLQIRINYLQSKEFDRQQISRILTKNPQWLLLSTVDIDYRLGYFQRVFQLSNHQVRFLAAKQPRLITYDLEIIKKKNFSIREEMGFSPDEMKVLLLSKPKLWMAHYVSLMRRFDYAHNVMGLSHVQIIEFPKILTSRDFILKQRHGFLKLIGRDQYDCSKPNYVSPDTLTGGTDIEFCTNICKTSVQDFNNYIKTL</sequence>
<dbReference type="GO" id="GO:0003676">
    <property type="term" value="F:nucleic acid binding"/>
    <property type="evidence" value="ECO:0007669"/>
    <property type="project" value="InterPro"/>
</dbReference>
<dbReference type="GO" id="GO:0005739">
    <property type="term" value="C:mitochondrion"/>
    <property type="evidence" value="ECO:0007669"/>
    <property type="project" value="UniProtKB-SubCell"/>
</dbReference>
<keyword evidence="6" id="KW-0804">Transcription</keyword>
<dbReference type="PANTHER" id="PTHR13068:SF112">
    <property type="entry name" value="TRANSCRIPTION TERMINATION FACTOR 3, MITOCHONDRIAL"/>
    <property type="match status" value="1"/>
</dbReference>
<evidence type="ECO:0000256" key="7">
    <source>
        <dbReference type="ARBA" id="ARBA00071275"/>
    </source>
</evidence>
<evidence type="ECO:0000313" key="9">
    <source>
        <dbReference type="Proteomes" id="UP001381693"/>
    </source>
</evidence>
<name>A0AAN8X168_HALRR</name>
<evidence type="ECO:0000256" key="2">
    <source>
        <dbReference type="ARBA" id="ARBA00007692"/>
    </source>
</evidence>
<keyword evidence="3" id="KW-0809">Transit peptide</keyword>
<gene>
    <name evidence="8" type="primary">MTERFD1</name>
    <name evidence="8" type="ORF">SK128_025477</name>
</gene>
<accession>A0AAN8X168</accession>
<evidence type="ECO:0000256" key="3">
    <source>
        <dbReference type="ARBA" id="ARBA00022946"/>
    </source>
</evidence>
<evidence type="ECO:0000256" key="5">
    <source>
        <dbReference type="ARBA" id="ARBA00023128"/>
    </source>
</evidence>
<comment type="subcellular location">
    <subcellularLocation>
        <location evidence="1">Mitochondrion</location>
    </subcellularLocation>
</comment>
<organism evidence="8 9">
    <name type="scientific">Halocaridina rubra</name>
    <name type="common">Hawaiian red shrimp</name>
    <dbReference type="NCBI Taxonomy" id="373956"/>
    <lineage>
        <taxon>Eukaryota</taxon>
        <taxon>Metazoa</taxon>
        <taxon>Ecdysozoa</taxon>
        <taxon>Arthropoda</taxon>
        <taxon>Crustacea</taxon>
        <taxon>Multicrustacea</taxon>
        <taxon>Malacostraca</taxon>
        <taxon>Eumalacostraca</taxon>
        <taxon>Eucarida</taxon>
        <taxon>Decapoda</taxon>
        <taxon>Pleocyemata</taxon>
        <taxon>Caridea</taxon>
        <taxon>Atyoidea</taxon>
        <taxon>Atyidae</taxon>
        <taxon>Halocaridina</taxon>
    </lineage>
</organism>
<reference evidence="8 9" key="1">
    <citation type="submission" date="2023-11" db="EMBL/GenBank/DDBJ databases">
        <title>Halocaridina rubra genome assembly.</title>
        <authorList>
            <person name="Smith C."/>
        </authorList>
    </citation>
    <scope>NUCLEOTIDE SEQUENCE [LARGE SCALE GENOMIC DNA]</scope>
    <source>
        <strain evidence="8">EP-1</strain>
        <tissue evidence="8">Whole</tissue>
    </source>
</reference>
<dbReference type="GO" id="GO:0006390">
    <property type="term" value="P:mitochondrial transcription"/>
    <property type="evidence" value="ECO:0007669"/>
    <property type="project" value="TreeGrafter"/>
</dbReference>
<dbReference type="Pfam" id="PF02536">
    <property type="entry name" value="mTERF"/>
    <property type="match status" value="1"/>
</dbReference>
<dbReference type="Gene3D" id="1.25.70.10">
    <property type="entry name" value="Transcription termination factor 3, mitochondrial"/>
    <property type="match status" value="1"/>
</dbReference>
<dbReference type="GO" id="GO:0006355">
    <property type="term" value="P:regulation of DNA-templated transcription"/>
    <property type="evidence" value="ECO:0007669"/>
    <property type="project" value="UniProtKB-ARBA"/>
</dbReference>
<dbReference type="FunFam" id="1.25.70.10:FF:000002">
    <property type="entry name" value="transcription termination factor 3, mitochondrial"/>
    <property type="match status" value="1"/>
</dbReference>
<dbReference type="SMART" id="SM00733">
    <property type="entry name" value="Mterf"/>
    <property type="match status" value="5"/>
</dbReference>
<evidence type="ECO:0000313" key="8">
    <source>
        <dbReference type="EMBL" id="KAK7070174.1"/>
    </source>
</evidence>
<keyword evidence="9" id="KW-1185">Reference proteome</keyword>
<dbReference type="InterPro" id="IPR038538">
    <property type="entry name" value="MTERF_sf"/>
</dbReference>
<dbReference type="GO" id="GO:0061668">
    <property type="term" value="P:mitochondrial ribosome assembly"/>
    <property type="evidence" value="ECO:0007669"/>
    <property type="project" value="TreeGrafter"/>
</dbReference>
<proteinExistence type="inferred from homology"/>
<evidence type="ECO:0000256" key="6">
    <source>
        <dbReference type="ARBA" id="ARBA00023163"/>
    </source>
</evidence>
<comment type="caution">
    <text evidence="8">The sequence shown here is derived from an EMBL/GenBank/DDBJ whole genome shotgun (WGS) entry which is preliminary data.</text>
</comment>
<evidence type="ECO:0000256" key="1">
    <source>
        <dbReference type="ARBA" id="ARBA00004173"/>
    </source>
</evidence>
<keyword evidence="5" id="KW-0496">Mitochondrion</keyword>